<dbReference type="Proteomes" id="UP000675968">
    <property type="component" value="Unassembled WGS sequence"/>
</dbReference>
<accession>A0A8T4L383</accession>
<dbReference type="CDD" id="cd10456">
    <property type="entry name" value="GIY-YIG_UPF0213"/>
    <property type="match status" value="1"/>
</dbReference>
<protein>
    <submittedName>
        <fullName evidence="2">GIY-YIG nuclease family protein</fullName>
    </submittedName>
</protein>
<dbReference type="Gene3D" id="3.40.1440.10">
    <property type="entry name" value="GIY-YIG endonuclease"/>
    <property type="match status" value="1"/>
</dbReference>
<name>A0A8T4L383_9ARCH</name>
<dbReference type="SUPFAM" id="SSF82771">
    <property type="entry name" value="GIY-YIG endonuclease"/>
    <property type="match status" value="1"/>
</dbReference>
<dbReference type="PROSITE" id="PS50164">
    <property type="entry name" value="GIY_YIG"/>
    <property type="match status" value="1"/>
</dbReference>
<dbReference type="PANTHER" id="PTHR34477:SF1">
    <property type="entry name" value="UPF0213 PROTEIN YHBQ"/>
    <property type="match status" value="1"/>
</dbReference>
<comment type="caution">
    <text evidence="2">The sequence shown here is derived from an EMBL/GenBank/DDBJ whole genome shotgun (WGS) entry which is preliminary data.</text>
</comment>
<dbReference type="EMBL" id="JAGVWC010000010">
    <property type="protein sequence ID" value="MBS3061763.1"/>
    <property type="molecule type" value="Genomic_DNA"/>
</dbReference>
<gene>
    <name evidence="2" type="ORF">J4215_04240</name>
</gene>
<reference evidence="2" key="2">
    <citation type="submission" date="2021-05" db="EMBL/GenBank/DDBJ databases">
        <title>Protein family content uncovers lineage relationships and bacterial pathway maintenance mechanisms in DPANN archaea.</title>
        <authorList>
            <person name="Castelle C.J."/>
            <person name="Meheust R."/>
            <person name="Jaffe A.L."/>
            <person name="Seitz K."/>
            <person name="Gong X."/>
            <person name="Baker B.J."/>
            <person name="Banfield J.F."/>
        </authorList>
    </citation>
    <scope>NUCLEOTIDE SEQUENCE</scope>
    <source>
        <strain evidence="2">RIFCSPLOWO2_01_FULL_AR10_48_17</strain>
    </source>
</reference>
<dbReference type="Pfam" id="PF01541">
    <property type="entry name" value="GIY-YIG"/>
    <property type="match status" value="1"/>
</dbReference>
<evidence type="ECO:0000313" key="2">
    <source>
        <dbReference type="EMBL" id="MBS3061763.1"/>
    </source>
</evidence>
<sequence>MDCMVYLLQCRDGTYYCGWTNDLEKRLNAHNAGTASKYTRKRRPVRLIYTEKHLNRSECQKREYAIKQLSRAEKEQLIESNSRLENPKKQGLK</sequence>
<organism evidence="2 3">
    <name type="scientific">Candidatus Iainarchaeum sp</name>
    <dbReference type="NCBI Taxonomy" id="3101447"/>
    <lineage>
        <taxon>Archaea</taxon>
        <taxon>Candidatus Iainarchaeota</taxon>
        <taxon>Candidatus Iainarchaeia</taxon>
        <taxon>Candidatus Iainarchaeales</taxon>
        <taxon>Candidatus Iainarchaeaceae</taxon>
        <taxon>Candidatus Iainarchaeum</taxon>
    </lineage>
</organism>
<feature type="domain" description="GIY-YIG" evidence="1">
    <location>
        <begin position="1"/>
        <end position="76"/>
    </location>
</feature>
<evidence type="ECO:0000313" key="3">
    <source>
        <dbReference type="Proteomes" id="UP000675968"/>
    </source>
</evidence>
<dbReference type="AlphaFoldDB" id="A0A8T4L383"/>
<evidence type="ECO:0000259" key="1">
    <source>
        <dbReference type="PROSITE" id="PS50164"/>
    </source>
</evidence>
<dbReference type="PANTHER" id="PTHR34477">
    <property type="entry name" value="UPF0213 PROTEIN YHBQ"/>
    <property type="match status" value="1"/>
</dbReference>
<dbReference type="InterPro" id="IPR000305">
    <property type="entry name" value="GIY-YIG_endonuc"/>
</dbReference>
<dbReference type="InterPro" id="IPR050190">
    <property type="entry name" value="UPF0213_domain"/>
</dbReference>
<proteinExistence type="predicted"/>
<dbReference type="InterPro" id="IPR035901">
    <property type="entry name" value="GIY-YIG_endonuc_sf"/>
</dbReference>
<reference evidence="2" key="1">
    <citation type="submission" date="2021-03" db="EMBL/GenBank/DDBJ databases">
        <authorList>
            <person name="Jaffe A."/>
        </authorList>
    </citation>
    <scope>NUCLEOTIDE SEQUENCE</scope>
    <source>
        <strain evidence="2">RIFCSPLOWO2_01_FULL_AR10_48_17</strain>
    </source>
</reference>